<feature type="domain" description="Aspartate/homoserine dehydrogenase NAD-binding" evidence="13">
    <location>
        <begin position="10"/>
        <end position="128"/>
    </location>
</feature>
<dbReference type="SUPFAM" id="SSF51735">
    <property type="entry name" value="NAD(P)-binding Rossmann-fold domains"/>
    <property type="match status" value="1"/>
</dbReference>
<dbReference type="EMBL" id="JAROCA020000001">
    <property type="protein sequence ID" value="MDY0404471.1"/>
    <property type="molecule type" value="Genomic_DNA"/>
</dbReference>
<dbReference type="PIRSF" id="PIRSF036497">
    <property type="entry name" value="HDH_short"/>
    <property type="match status" value="1"/>
</dbReference>
<dbReference type="InterPro" id="IPR036291">
    <property type="entry name" value="NAD(P)-bd_dom_sf"/>
</dbReference>
<evidence type="ECO:0000259" key="13">
    <source>
        <dbReference type="Pfam" id="PF03447"/>
    </source>
</evidence>
<dbReference type="PANTHER" id="PTHR43331">
    <property type="entry name" value="HOMOSERINE DEHYDROGENASE"/>
    <property type="match status" value="1"/>
</dbReference>
<dbReference type="InterPro" id="IPR005106">
    <property type="entry name" value="Asp/hSer_DH_NAD-bd"/>
</dbReference>
<accession>A0ABU5CEP2</accession>
<evidence type="ECO:0000313" key="15">
    <source>
        <dbReference type="Proteomes" id="UP001228376"/>
    </source>
</evidence>
<dbReference type="Proteomes" id="UP001228376">
    <property type="component" value="Unassembled WGS sequence"/>
</dbReference>
<evidence type="ECO:0000256" key="10">
    <source>
        <dbReference type="RuleBase" id="RU000579"/>
    </source>
</evidence>
<organism evidence="14 15">
    <name type="scientific">Tigheibacillus jepli</name>
    <dbReference type="NCBI Taxonomy" id="3035914"/>
    <lineage>
        <taxon>Bacteria</taxon>
        <taxon>Bacillati</taxon>
        <taxon>Bacillota</taxon>
        <taxon>Bacilli</taxon>
        <taxon>Bacillales</taxon>
        <taxon>Bacillaceae</taxon>
        <taxon>Tigheibacillus</taxon>
    </lineage>
</organism>
<dbReference type="Pfam" id="PF03447">
    <property type="entry name" value="NAD_binding_3"/>
    <property type="match status" value="1"/>
</dbReference>
<evidence type="ECO:0000256" key="4">
    <source>
        <dbReference type="ARBA" id="ARBA00013213"/>
    </source>
</evidence>
<dbReference type="Pfam" id="PF00742">
    <property type="entry name" value="Homoserine_dh"/>
    <property type="match status" value="1"/>
</dbReference>
<gene>
    <name evidence="14" type="ORF">P5G51_002745</name>
</gene>
<evidence type="ECO:0000256" key="1">
    <source>
        <dbReference type="ARBA" id="ARBA00005056"/>
    </source>
</evidence>
<proteinExistence type="inferred from homology"/>
<dbReference type="EC" id="1.1.1.3" evidence="4 10"/>
<comment type="similarity">
    <text evidence="3 11">Belongs to the homoserine dehydrogenase family.</text>
</comment>
<dbReference type="SUPFAM" id="SSF55347">
    <property type="entry name" value="Glyceraldehyde-3-phosphate dehydrogenase-like, C-terminal domain"/>
    <property type="match status" value="1"/>
</dbReference>
<evidence type="ECO:0000256" key="2">
    <source>
        <dbReference type="ARBA" id="ARBA00005062"/>
    </source>
</evidence>
<evidence type="ECO:0000259" key="12">
    <source>
        <dbReference type="Pfam" id="PF00742"/>
    </source>
</evidence>
<comment type="pathway">
    <text evidence="1 10">Amino-acid biosynthesis; L-threonine biosynthesis; L-threonine from L-aspartate: step 3/5.</text>
</comment>
<sequence>MSTLHVALLGFGTVGKGIYETIGKQQDHLRAVIGKEVKVSTIVVKDLGHHADYQGSAKLTTDMQEIIQDQKIDVVMEAIVGKQPAFDYLQQCIIQGKHVITANKEMFAAYGCALQKLAEKHHTKIAYEATTAGGIPIIATIQQLLQANHINNIQAILNGTSNFILTAMRTDHLSFDKALEKAQELGYAEADPTNDIDGHDAYFKAMILSELVFGRKPAPENIQVTGIRDISSDFLQSACPKRIKHLVTLARTDGDIICRIEPQALSETHPLFAVEGVDNAVHLQTDILGNLTLTGPGAGALPTASAMIEDLCTIVKEEQAVLPIEKALAPHY</sequence>
<comment type="pathway">
    <text evidence="2 10">Amino-acid biosynthesis; L-methionine biosynthesis via de novo pathway; L-homoserine from L-aspartate: step 3/3.</text>
</comment>
<dbReference type="Gene3D" id="3.30.360.10">
    <property type="entry name" value="Dihydrodipicolinate Reductase, domain 2"/>
    <property type="match status" value="1"/>
</dbReference>
<dbReference type="RefSeq" id="WP_306067487.1">
    <property type="nucleotide sequence ID" value="NZ_JAROCA020000001.1"/>
</dbReference>
<feature type="domain" description="Homoserine dehydrogenase catalytic" evidence="12">
    <location>
        <begin position="136"/>
        <end position="311"/>
    </location>
</feature>
<dbReference type="GO" id="GO:0004412">
    <property type="term" value="F:homoserine dehydrogenase activity"/>
    <property type="evidence" value="ECO:0007669"/>
    <property type="project" value="UniProtKB-EC"/>
</dbReference>
<evidence type="ECO:0000256" key="5">
    <source>
        <dbReference type="ARBA" id="ARBA00013376"/>
    </source>
</evidence>
<comment type="catalytic activity">
    <reaction evidence="10">
        <text>L-homoserine + NADP(+) = L-aspartate 4-semialdehyde + NADPH + H(+)</text>
        <dbReference type="Rhea" id="RHEA:15761"/>
        <dbReference type="ChEBI" id="CHEBI:15378"/>
        <dbReference type="ChEBI" id="CHEBI:57476"/>
        <dbReference type="ChEBI" id="CHEBI:57783"/>
        <dbReference type="ChEBI" id="CHEBI:58349"/>
        <dbReference type="ChEBI" id="CHEBI:537519"/>
        <dbReference type="EC" id="1.1.1.3"/>
    </reaction>
</comment>
<evidence type="ECO:0000256" key="9">
    <source>
        <dbReference type="ARBA" id="ARBA00023167"/>
    </source>
</evidence>
<evidence type="ECO:0000256" key="8">
    <source>
        <dbReference type="ARBA" id="ARBA00023002"/>
    </source>
</evidence>
<keyword evidence="15" id="KW-1185">Reference proteome</keyword>
<dbReference type="NCBIfam" id="NF004976">
    <property type="entry name" value="PRK06349.1"/>
    <property type="match status" value="1"/>
</dbReference>
<comment type="caution">
    <text evidence="14">The sequence shown here is derived from an EMBL/GenBank/DDBJ whole genome shotgun (WGS) entry which is preliminary data.</text>
</comment>
<evidence type="ECO:0000256" key="6">
    <source>
        <dbReference type="ARBA" id="ARBA00022605"/>
    </source>
</evidence>
<dbReference type="InterPro" id="IPR019811">
    <property type="entry name" value="HDH_CS"/>
</dbReference>
<dbReference type="InterPro" id="IPR001342">
    <property type="entry name" value="HDH_cat"/>
</dbReference>
<keyword evidence="7 10" id="KW-0791">Threonine biosynthesis</keyword>
<dbReference type="InterPro" id="IPR022697">
    <property type="entry name" value="HDH_short"/>
</dbReference>
<keyword evidence="6 10" id="KW-0028">Amino-acid biosynthesis</keyword>
<keyword evidence="9 10" id="KW-0486">Methionine biosynthesis</keyword>
<evidence type="ECO:0000313" key="14">
    <source>
        <dbReference type="EMBL" id="MDY0404471.1"/>
    </source>
</evidence>
<evidence type="ECO:0000256" key="7">
    <source>
        <dbReference type="ARBA" id="ARBA00022697"/>
    </source>
</evidence>
<evidence type="ECO:0000256" key="11">
    <source>
        <dbReference type="RuleBase" id="RU004171"/>
    </source>
</evidence>
<dbReference type="PROSITE" id="PS01042">
    <property type="entry name" value="HOMOSER_DHGENASE"/>
    <property type="match status" value="1"/>
</dbReference>
<dbReference type="Gene3D" id="3.40.50.720">
    <property type="entry name" value="NAD(P)-binding Rossmann-like Domain"/>
    <property type="match status" value="1"/>
</dbReference>
<evidence type="ECO:0000256" key="3">
    <source>
        <dbReference type="ARBA" id="ARBA00006753"/>
    </source>
</evidence>
<name>A0ABU5CEP2_9BACI</name>
<reference evidence="14 15" key="1">
    <citation type="submission" date="2023-10" db="EMBL/GenBank/DDBJ databases">
        <title>179-bfca-hs.</title>
        <authorList>
            <person name="Miliotis G."/>
            <person name="Sengupta P."/>
            <person name="Hameed A."/>
            <person name="Chuvochina M."/>
            <person name="Mcdonagh F."/>
            <person name="Simpson A.C."/>
            <person name="Singh N.K."/>
            <person name="Rekha P.D."/>
            <person name="Raman K."/>
            <person name="Hugenholtz P."/>
            <person name="Venkateswaran K."/>
        </authorList>
    </citation>
    <scope>NUCLEOTIDE SEQUENCE [LARGE SCALE GENOMIC DNA]</scope>
    <source>
        <strain evidence="14 15">179-BFC-A-HS</strain>
    </source>
</reference>
<keyword evidence="10" id="KW-0521">NADP</keyword>
<protein>
    <recommendedName>
        <fullName evidence="5 10">Homoserine dehydrogenase</fullName>
        <ecNumber evidence="4 10">1.1.1.3</ecNumber>
    </recommendedName>
</protein>
<keyword evidence="8 10" id="KW-0560">Oxidoreductase</keyword>
<dbReference type="PANTHER" id="PTHR43331:SF1">
    <property type="entry name" value="HOMOSERINE DEHYDROGENASE"/>
    <property type="match status" value="1"/>
</dbReference>